<dbReference type="InParanoid" id="A0A2P6MVU9"/>
<dbReference type="Proteomes" id="UP000241769">
    <property type="component" value="Unassembled WGS sequence"/>
</dbReference>
<sequence>MILRDISKLAPLTFAQYDILTSRQLLGEYVTRTYLKKTAENGSSGASSPVFSGVSCVKPSLPRRRRPVLQ</sequence>
<name>A0A2P6MVU9_9EUKA</name>
<gene>
    <name evidence="1" type="ORF">PROFUN_08818</name>
</gene>
<organism evidence="1 2">
    <name type="scientific">Planoprotostelium fungivorum</name>
    <dbReference type="NCBI Taxonomy" id="1890364"/>
    <lineage>
        <taxon>Eukaryota</taxon>
        <taxon>Amoebozoa</taxon>
        <taxon>Evosea</taxon>
        <taxon>Variosea</taxon>
        <taxon>Cavosteliida</taxon>
        <taxon>Cavosteliaceae</taxon>
        <taxon>Planoprotostelium</taxon>
    </lineage>
</organism>
<keyword evidence="2" id="KW-1185">Reference proteome</keyword>
<dbReference type="EMBL" id="MDYQ01000362">
    <property type="protein sequence ID" value="PRP75824.1"/>
    <property type="molecule type" value="Genomic_DNA"/>
</dbReference>
<evidence type="ECO:0000313" key="1">
    <source>
        <dbReference type="EMBL" id="PRP75824.1"/>
    </source>
</evidence>
<protein>
    <submittedName>
        <fullName evidence="1">Uncharacterized protein</fullName>
    </submittedName>
</protein>
<evidence type="ECO:0000313" key="2">
    <source>
        <dbReference type="Proteomes" id="UP000241769"/>
    </source>
</evidence>
<proteinExistence type="predicted"/>
<accession>A0A2P6MVU9</accession>
<comment type="caution">
    <text evidence="1">The sequence shown here is derived from an EMBL/GenBank/DDBJ whole genome shotgun (WGS) entry which is preliminary data.</text>
</comment>
<dbReference type="AlphaFoldDB" id="A0A2P6MVU9"/>
<reference evidence="1 2" key="1">
    <citation type="journal article" date="2018" name="Genome Biol. Evol.">
        <title>Multiple Roots of Fruiting Body Formation in Amoebozoa.</title>
        <authorList>
            <person name="Hillmann F."/>
            <person name="Forbes G."/>
            <person name="Novohradska S."/>
            <person name="Ferling I."/>
            <person name="Riege K."/>
            <person name="Groth M."/>
            <person name="Westermann M."/>
            <person name="Marz M."/>
            <person name="Spaller T."/>
            <person name="Winckler T."/>
            <person name="Schaap P."/>
            <person name="Glockner G."/>
        </authorList>
    </citation>
    <scope>NUCLEOTIDE SEQUENCE [LARGE SCALE GENOMIC DNA]</scope>
    <source>
        <strain evidence="1 2">Jena</strain>
    </source>
</reference>